<feature type="non-terminal residue" evidence="1">
    <location>
        <position position="1"/>
    </location>
</feature>
<organism evidence="1 2">
    <name type="scientific">Scleroderma citrinum Foug A</name>
    <dbReference type="NCBI Taxonomy" id="1036808"/>
    <lineage>
        <taxon>Eukaryota</taxon>
        <taxon>Fungi</taxon>
        <taxon>Dikarya</taxon>
        <taxon>Basidiomycota</taxon>
        <taxon>Agaricomycotina</taxon>
        <taxon>Agaricomycetes</taxon>
        <taxon>Agaricomycetidae</taxon>
        <taxon>Boletales</taxon>
        <taxon>Sclerodermatineae</taxon>
        <taxon>Sclerodermataceae</taxon>
        <taxon>Scleroderma</taxon>
    </lineage>
</organism>
<evidence type="ECO:0000313" key="1">
    <source>
        <dbReference type="EMBL" id="KIM52845.1"/>
    </source>
</evidence>
<dbReference type="AlphaFoldDB" id="A0A0C3CW92"/>
<dbReference type="InParanoid" id="A0A0C3CW92"/>
<reference evidence="2" key="2">
    <citation type="submission" date="2015-01" db="EMBL/GenBank/DDBJ databases">
        <title>Evolutionary Origins and Diversification of the Mycorrhizal Mutualists.</title>
        <authorList>
            <consortium name="DOE Joint Genome Institute"/>
            <consortium name="Mycorrhizal Genomics Consortium"/>
            <person name="Kohler A."/>
            <person name="Kuo A."/>
            <person name="Nagy L.G."/>
            <person name="Floudas D."/>
            <person name="Copeland A."/>
            <person name="Barry K.W."/>
            <person name="Cichocki N."/>
            <person name="Veneault-Fourrey C."/>
            <person name="LaButti K."/>
            <person name="Lindquist E.A."/>
            <person name="Lipzen A."/>
            <person name="Lundell T."/>
            <person name="Morin E."/>
            <person name="Murat C."/>
            <person name="Riley R."/>
            <person name="Ohm R."/>
            <person name="Sun H."/>
            <person name="Tunlid A."/>
            <person name="Henrissat B."/>
            <person name="Grigoriev I.V."/>
            <person name="Hibbett D.S."/>
            <person name="Martin F."/>
        </authorList>
    </citation>
    <scope>NUCLEOTIDE SEQUENCE [LARGE SCALE GENOMIC DNA]</scope>
    <source>
        <strain evidence="2">Foug A</strain>
    </source>
</reference>
<gene>
    <name evidence="1" type="ORF">SCLCIDRAFT_140162</name>
</gene>
<accession>A0A0C3CW92</accession>
<proteinExistence type="predicted"/>
<dbReference type="HOGENOM" id="CLU_131643_2_0_1"/>
<protein>
    <submittedName>
        <fullName evidence="1">Uncharacterized protein</fullName>
    </submittedName>
</protein>
<keyword evidence="2" id="KW-1185">Reference proteome</keyword>
<dbReference type="Proteomes" id="UP000053989">
    <property type="component" value="Unassembled WGS sequence"/>
</dbReference>
<name>A0A0C3CW92_9AGAM</name>
<evidence type="ECO:0000313" key="2">
    <source>
        <dbReference type="Proteomes" id="UP000053989"/>
    </source>
</evidence>
<dbReference type="EMBL" id="KN822197">
    <property type="protein sequence ID" value="KIM52845.1"/>
    <property type="molecule type" value="Genomic_DNA"/>
</dbReference>
<dbReference type="OrthoDB" id="2158839at2759"/>
<sequence>HHIVDCMEDLMWNKKHHTFAIYIAKSLYTHDHSHRICTKWQREGGCQEQHSALHLCSGCGEYTHSACTCPRAQKAGTLNLLEG</sequence>
<reference evidence="1 2" key="1">
    <citation type="submission" date="2014-04" db="EMBL/GenBank/DDBJ databases">
        <authorList>
            <consortium name="DOE Joint Genome Institute"/>
            <person name="Kuo A."/>
            <person name="Kohler A."/>
            <person name="Nagy L.G."/>
            <person name="Floudas D."/>
            <person name="Copeland A."/>
            <person name="Barry K.W."/>
            <person name="Cichocki N."/>
            <person name="Veneault-Fourrey C."/>
            <person name="LaButti K."/>
            <person name="Lindquist E.A."/>
            <person name="Lipzen A."/>
            <person name="Lundell T."/>
            <person name="Morin E."/>
            <person name="Murat C."/>
            <person name="Sun H."/>
            <person name="Tunlid A."/>
            <person name="Henrissat B."/>
            <person name="Grigoriev I.V."/>
            <person name="Hibbett D.S."/>
            <person name="Martin F."/>
            <person name="Nordberg H.P."/>
            <person name="Cantor M.N."/>
            <person name="Hua S.X."/>
        </authorList>
    </citation>
    <scope>NUCLEOTIDE SEQUENCE [LARGE SCALE GENOMIC DNA]</scope>
    <source>
        <strain evidence="1 2">Foug A</strain>
    </source>
</reference>